<gene>
    <name evidence="2" type="ORF">MAMMFC1_02366</name>
</gene>
<dbReference type="EMBL" id="AP018449">
    <property type="protein sequence ID" value="BBB91682.1"/>
    <property type="molecule type" value="Genomic_DNA"/>
</dbReference>
<evidence type="ECO:0000313" key="3">
    <source>
        <dbReference type="Proteomes" id="UP000276437"/>
    </source>
</evidence>
<sequence>MAIVKVPQTGKLLIKVQTGLNTAGNPVYRQRTFANVKAGVSDDDLFAIGQGLGSLQQHTVSDITRVDAGNLVDQ</sequence>
<organism evidence="2 3">
    <name type="scientific">Methylomusa anaerophila</name>
    <dbReference type="NCBI Taxonomy" id="1930071"/>
    <lineage>
        <taxon>Bacteria</taxon>
        <taxon>Bacillati</taxon>
        <taxon>Bacillota</taxon>
        <taxon>Negativicutes</taxon>
        <taxon>Selenomonadales</taxon>
        <taxon>Sporomusaceae</taxon>
        <taxon>Methylomusa</taxon>
    </lineage>
</organism>
<accession>A0A348AKT4</accession>
<feature type="domain" description="DUF1659" evidence="1">
    <location>
        <begin position="2"/>
        <end position="72"/>
    </location>
</feature>
<evidence type="ECO:0000313" key="2">
    <source>
        <dbReference type="EMBL" id="BBB91682.1"/>
    </source>
</evidence>
<proteinExistence type="predicted"/>
<dbReference type="RefSeq" id="WP_126308671.1">
    <property type="nucleotide sequence ID" value="NZ_AP018449.1"/>
</dbReference>
<dbReference type="InterPro" id="IPR012454">
    <property type="entry name" value="DUF1659"/>
</dbReference>
<name>A0A348AKT4_9FIRM</name>
<dbReference type="OrthoDB" id="1954703at2"/>
<reference evidence="2 3" key="1">
    <citation type="journal article" date="2018" name="Int. J. Syst. Evol. Microbiol.">
        <title>Methylomusa anaerophila gen. nov., sp. nov., an anaerobic methanol-utilizing bacterium isolated from a microbial fuel cell.</title>
        <authorList>
            <person name="Amano N."/>
            <person name="Yamamuro A."/>
            <person name="Miyahara M."/>
            <person name="Kouzuma A."/>
            <person name="Abe T."/>
            <person name="Watanabe K."/>
        </authorList>
    </citation>
    <scope>NUCLEOTIDE SEQUENCE [LARGE SCALE GENOMIC DNA]</scope>
    <source>
        <strain evidence="2 3">MMFC1</strain>
    </source>
</reference>
<dbReference type="Pfam" id="PF07872">
    <property type="entry name" value="DUF1659"/>
    <property type="match status" value="1"/>
</dbReference>
<dbReference type="KEGG" id="mana:MAMMFC1_02366"/>
<dbReference type="AlphaFoldDB" id="A0A348AKT4"/>
<dbReference type="Proteomes" id="UP000276437">
    <property type="component" value="Chromosome"/>
</dbReference>
<evidence type="ECO:0000259" key="1">
    <source>
        <dbReference type="Pfam" id="PF07872"/>
    </source>
</evidence>
<keyword evidence="3" id="KW-1185">Reference proteome</keyword>
<protein>
    <recommendedName>
        <fullName evidence="1">DUF1659 domain-containing protein</fullName>
    </recommendedName>
</protein>